<sequence length="273" mass="27804">MSERLRAGDVLERTRAEGRAALMGYLPVGFPDLAGSIDAARALIDGGVDMIELGLPYSDPVMDGPVIQQAATAALAGGVRNRDVITAVEQLSGRGAAILVMTYYNPVLAYGPDAFARDLAAAGGAGLITPDLIPDEAGEWIAASEAHDLDRVFLVAPSSPRDRLAYAAASSRGFVYAASTMGVTGTRTSVSDAAEGLVERTRAAGARNVCVGLGVSDGEQAAQVAAYADGVIVGSAFVRALAEADGAAAARRALTAVAQDLRDGVERGRGSAA</sequence>
<comment type="subunit">
    <text evidence="2 8">Tetramer of two alpha and two beta chains.</text>
</comment>
<dbReference type="InterPro" id="IPR018204">
    <property type="entry name" value="Trp_synthase_alpha_AS"/>
</dbReference>
<dbReference type="PANTHER" id="PTHR43406">
    <property type="entry name" value="TRYPTOPHAN SYNTHASE, ALPHA CHAIN"/>
    <property type="match status" value="1"/>
</dbReference>
<gene>
    <name evidence="8 10" type="primary">trpA</name>
    <name evidence="10" type="ORF">BRM3_12595</name>
</gene>
<name>A0ABY6FZQ2_9MICO</name>
<dbReference type="SUPFAM" id="SSF51366">
    <property type="entry name" value="Ribulose-phoshate binding barrel"/>
    <property type="match status" value="1"/>
</dbReference>
<dbReference type="EMBL" id="CP107020">
    <property type="protein sequence ID" value="UYG16432.1"/>
    <property type="molecule type" value="Genomic_DNA"/>
</dbReference>
<dbReference type="InterPro" id="IPR013785">
    <property type="entry name" value="Aldolase_TIM"/>
</dbReference>
<dbReference type="NCBIfam" id="TIGR00262">
    <property type="entry name" value="trpA"/>
    <property type="match status" value="1"/>
</dbReference>
<dbReference type="CDD" id="cd04724">
    <property type="entry name" value="Tryptophan_synthase_alpha"/>
    <property type="match status" value="1"/>
</dbReference>
<keyword evidence="6 8" id="KW-0456">Lyase</keyword>
<dbReference type="Proteomes" id="UP001164305">
    <property type="component" value="Chromosome"/>
</dbReference>
<evidence type="ECO:0000313" key="11">
    <source>
        <dbReference type="Proteomes" id="UP001164305"/>
    </source>
</evidence>
<accession>A0ABY6FZQ2</accession>
<proteinExistence type="inferred from homology"/>
<feature type="active site" description="Proton acceptor" evidence="8">
    <location>
        <position position="63"/>
    </location>
</feature>
<dbReference type="GO" id="GO:0004834">
    <property type="term" value="F:tryptophan synthase activity"/>
    <property type="evidence" value="ECO:0007669"/>
    <property type="project" value="UniProtKB-EC"/>
</dbReference>
<evidence type="ECO:0000256" key="2">
    <source>
        <dbReference type="ARBA" id="ARBA00011270"/>
    </source>
</evidence>
<dbReference type="HAMAP" id="MF_00131">
    <property type="entry name" value="Trp_synth_alpha"/>
    <property type="match status" value="1"/>
</dbReference>
<evidence type="ECO:0000256" key="1">
    <source>
        <dbReference type="ARBA" id="ARBA00004733"/>
    </source>
</evidence>
<evidence type="ECO:0000256" key="9">
    <source>
        <dbReference type="RuleBase" id="RU003662"/>
    </source>
</evidence>
<keyword evidence="3 8" id="KW-0028">Amino-acid biosynthesis</keyword>
<dbReference type="Gene3D" id="3.20.20.70">
    <property type="entry name" value="Aldolase class I"/>
    <property type="match status" value="1"/>
</dbReference>
<evidence type="ECO:0000256" key="4">
    <source>
        <dbReference type="ARBA" id="ARBA00022822"/>
    </source>
</evidence>
<dbReference type="InterPro" id="IPR011060">
    <property type="entry name" value="RibuloseP-bd_barrel"/>
</dbReference>
<evidence type="ECO:0000256" key="7">
    <source>
        <dbReference type="ARBA" id="ARBA00049047"/>
    </source>
</evidence>
<dbReference type="Pfam" id="PF00290">
    <property type="entry name" value="Trp_syntA"/>
    <property type="match status" value="1"/>
</dbReference>
<comment type="catalytic activity">
    <reaction evidence="7 8">
        <text>(1S,2R)-1-C-(indol-3-yl)glycerol 3-phosphate + L-serine = D-glyceraldehyde 3-phosphate + L-tryptophan + H2O</text>
        <dbReference type="Rhea" id="RHEA:10532"/>
        <dbReference type="ChEBI" id="CHEBI:15377"/>
        <dbReference type="ChEBI" id="CHEBI:33384"/>
        <dbReference type="ChEBI" id="CHEBI:57912"/>
        <dbReference type="ChEBI" id="CHEBI:58866"/>
        <dbReference type="ChEBI" id="CHEBI:59776"/>
        <dbReference type="EC" id="4.2.1.20"/>
    </reaction>
</comment>
<reference evidence="10" key="1">
    <citation type="submission" date="2022-10" db="EMBL/GenBank/DDBJ databases">
        <title>Whole-Genome Sequencing of Brachybacterium huguangmaarense BRM-3, Isolated from Betula schmidtii.</title>
        <authorList>
            <person name="Haam D."/>
        </authorList>
    </citation>
    <scope>NUCLEOTIDE SEQUENCE</scope>
    <source>
        <strain evidence="10">BRM-3</strain>
    </source>
</reference>
<evidence type="ECO:0000313" key="10">
    <source>
        <dbReference type="EMBL" id="UYG16432.1"/>
    </source>
</evidence>
<comment type="function">
    <text evidence="8">The alpha subunit is responsible for the aldol cleavage of indoleglycerol phosphate to indole and glyceraldehyde 3-phosphate.</text>
</comment>
<dbReference type="PROSITE" id="PS00167">
    <property type="entry name" value="TRP_SYNTHASE_ALPHA"/>
    <property type="match status" value="1"/>
</dbReference>
<comment type="similarity">
    <text evidence="8 9">Belongs to the TrpA family.</text>
</comment>
<comment type="pathway">
    <text evidence="1 8">Amino-acid biosynthesis; L-tryptophan biosynthesis; L-tryptophan from chorismate: step 5/5.</text>
</comment>
<dbReference type="InterPro" id="IPR002028">
    <property type="entry name" value="Trp_synthase_suA"/>
</dbReference>
<evidence type="ECO:0000256" key="3">
    <source>
        <dbReference type="ARBA" id="ARBA00022605"/>
    </source>
</evidence>
<dbReference type="RefSeq" id="WP_263593645.1">
    <property type="nucleotide sequence ID" value="NZ_CP107020.1"/>
</dbReference>
<feature type="active site" description="Proton acceptor" evidence="8">
    <location>
        <position position="52"/>
    </location>
</feature>
<organism evidence="10 11">
    <name type="scientific">Brachybacterium huguangmaarense</name>
    <dbReference type="NCBI Taxonomy" id="1652028"/>
    <lineage>
        <taxon>Bacteria</taxon>
        <taxon>Bacillati</taxon>
        <taxon>Actinomycetota</taxon>
        <taxon>Actinomycetes</taxon>
        <taxon>Micrococcales</taxon>
        <taxon>Dermabacteraceae</taxon>
        <taxon>Brachybacterium</taxon>
    </lineage>
</organism>
<protein>
    <recommendedName>
        <fullName evidence="8">Tryptophan synthase alpha chain</fullName>
        <ecNumber evidence="8">4.2.1.20</ecNumber>
    </recommendedName>
</protein>
<evidence type="ECO:0000256" key="8">
    <source>
        <dbReference type="HAMAP-Rule" id="MF_00131"/>
    </source>
</evidence>
<evidence type="ECO:0000256" key="5">
    <source>
        <dbReference type="ARBA" id="ARBA00023141"/>
    </source>
</evidence>
<evidence type="ECO:0000256" key="6">
    <source>
        <dbReference type="ARBA" id="ARBA00023239"/>
    </source>
</evidence>
<dbReference type="PANTHER" id="PTHR43406:SF1">
    <property type="entry name" value="TRYPTOPHAN SYNTHASE ALPHA CHAIN, CHLOROPLASTIC"/>
    <property type="match status" value="1"/>
</dbReference>
<dbReference type="EC" id="4.2.1.20" evidence="8"/>
<keyword evidence="4 8" id="KW-0822">Tryptophan biosynthesis</keyword>
<keyword evidence="11" id="KW-1185">Reference proteome</keyword>
<keyword evidence="5 8" id="KW-0057">Aromatic amino acid biosynthesis</keyword>